<dbReference type="InterPro" id="IPR051396">
    <property type="entry name" value="Bact_Antivir_Def_Nuclease"/>
</dbReference>
<evidence type="ECO:0000313" key="5">
    <source>
        <dbReference type="Proteomes" id="UP001282288"/>
    </source>
</evidence>
<dbReference type="GO" id="GO:0005524">
    <property type="term" value="F:ATP binding"/>
    <property type="evidence" value="ECO:0007669"/>
    <property type="project" value="InterPro"/>
</dbReference>
<dbReference type="Pfam" id="PF13304">
    <property type="entry name" value="AAA_21"/>
    <property type="match status" value="1"/>
</dbReference>
<dbReference type="EMBL" id="JARAWP010000002">
    <property type="protein sequence ID" value="MDX3017022.1"/>
    <property type="molecule type" value="Genomic_DNA"/>
</dbReference>
<dbReference type="GeneID" id="69809948"/>
<dbReference type="Proteomes" id="UP001272987">
    <property type="component" value="Unassembled WGS sequence"/>
</dbReference>
<dbReference type="Gene3D" id="3.40.50.300">
    <property type="entry name" value="P-loop containing nucleotide triphosphate hydrolases"/>
    <property type="match status" value="2"/>
</dbReference>
<dbReference type="PIRSF" id="PIRSF029347">
    <property type="entry name" value="RecF"/>
    <property type="match status" value="1"/>
</dbReference>
<dbReference type="GO" id="GO:0016887">
    <property type="term" value="F:ATP hydrolysis activity"/>
    <property type="evidence" value="ECO:0007669"/>
    <property type="project" value="InterPro"/>
</dbReference>
<organism evidence="2 5">
    <name type="scientific">Streptomyces acidiscabies</name>
    <dbReference type="NCBI Taxonomy" id="42234"/>
    <lineage>
        <taxon>Bacteria</taxon>
        <taxon>Bacillati</taxon>
        <taxon>Actinomycetota</taxon>
        <taxon>Actinomycetes</taxon>
        <taxon>Kitasatosporales</taxon>
        <taxon>Streptomycetaceae</taxon>
        <taxon>Streptomyces</taxon>
    </lineage>
</organism>
<dbReference type="AlphaFoldDB" id="A0AAP6EG49"/>
<sequence length="419" mass="45495">MEGPRLEEVRLTSFKSFTGQRLPLQDLTVLIGRNGSGKSNALDALMVLARLASGESVRDALDGPRGVESIRGGVEGCAPLGEDSFQIGCRVRQGEAVFDLDVKVEVRPEVKIVREELVAVEGVSYGNRRLRGQALLTGGEGKGQHLGGRSITFDNLEDRLLTSLTPLIRATRAGQLVHRAADTVLTALREVFLLDPVPHLMRSYVNERDSELRRSADNLSAVVARLEETEPDAFHRLTDLVAGMPEYPVKGVGFVVTGLGDVQLLLSESGYHGADHDVPARLLSDGMLRFLAFGTAFLSSRRHLVIEEIENGLYPTQAARVLDLMKEETRRRRIDVLFTTHSPALLNSLTADDHAGVIVCSRDPETGESLLTPLPELPGYVDLLAAGDLGDAVAKGRLPDAVRPRDTGSGSIEDFLRSL</sequence>
<evidence type="ECO:0000313" key="4">
    <source>
        <dbReference type="Proteomes" id="UP001272987"/>
    </source>
</evidence>
<reference evidence="2 4" key="1">
    <citation type="journal article" date="2023" name="Microb. Genom.">
        <title>Mesoterricola silvestris gen. nov., sp. nov., Mesoterricola sediminis sp. nov., Geothrix oryzae sp. nov., Geothrix edaphica sp. nov., Geothrix rubra sp. nov., and Geothrix limicola sp. nov., six novel members of Acidobacteriota isolated from soils.</title>
        <authorList>
            <person name="Weisberg A.J."/>
            <person name="Pearce E."/>
            <person name="Kramer C.G."/>
            <person name="Chang J.H."/>
            <person name="Clarke C.R."/>
        </authorList>
    </citation>
    <scope>NUCLEOTIDE SEQUENCE</scope>
    <source>
        <strain evidence="3 4">NB05-1H</strain>
        <strain evidence="2">NRRL_B-16521</strain>
    </source>
</reference>
<dbReference type="InterPro" id="IPR027417">
    <property type="entry name" value="P-loop_NTPase"/>
</dbReference>
<dbReference type="Proteomes" id="UP001282288">
    <property type="component" value="Unassembled WGS sequence"/>
</dbReference>
<accession>A0AAP6EG49</accession>
<dbReference type="PANTHER" id="PTHR43581:SF4">
    <property type="entry name" value="ATP_GTP PHOSPHATASE"/>
    <property type="match status" value="1"/>
</dbReference>
<evidence type="ECO:0000259" key="1">
    <source>
        <dbReference type="Pfam" id="PF13304"/>
    </source>
</evidence>
<gene>
    <name evidence="2" type="ORF">PV399_14770</name>
    <name evidence="3" type="ORF">PV666_03895</name>
</gene>
<keyword evidence="4" id="KW-1185">Reference proteome</keyword>
<comment type="caution">
    <text evidence="2">The sequence shown here is derived from an EMBL/GenBank/DDBJ whole genome shotgun (WGS) entry which is preliminary data.</text>
</comment>
<name>A0AAP6EG49_9ACTN</name>
<dbReference type="InterPro" id="IPR003959">
    <property type="entry name" value="ATPase_AAA_core"/>
</dbReference>
<dbReference type="EMBL" id="JARAWC010000009">
    <property type="protein sequence ID" value="MDX2960965.1"/>
    <property type="molecule type" value="Genomic_DNA"/>
</dbReference>
<proteinExistence type="predicted"/>
<protein>
    <submittedName>
        <fullName evidence="2">AAA family ATPase</fullName>
    </submittedName>
</protein>
<dbReference type="InterPro" id="IPR014555">
    <property type="entry name" value="RecF-like"/>
</dbReference>
<dbReference type="PANTHER" id="PTHR43581">
    <property type="entry name" value="ATP/GTP PHOSPHATASE"/>
    <property type="match status" value="1"/>
</dbReference>
<feature type="domain" description="ATPase AAA-type core" evidence="1">
    <location>
        <begin position="27"/>
        <end position="347"/>
    </location>
</feature>
<evidence type="ECO:0000313" key="2">
    <source>
        <dbReference type="EMBL" id="MDX2960965.1"/>
    </source>
</evidence>
<evidence type="ECO:0000313" key="3">
    <source>
        <dbReference type="EMBL" id="MDX3017022.1"/>
    </source>
</evidence>
<dbReference type="SUPFAM" id="SSF52540">
    <property type="entry name" value="P-loop containing nucleoside triphosphate hydrolases"/>
    <property type="match status" value="1"/>
</dbReference>
<dbReference type="RefSeq" id="WP_010354256.1">
    <property type="nucleotide sequence ID" value="NZ_CP122369.1"/>
</dbReference>